<accession>L7MDI0</accession>
<dbReference type="GO" id="GO:0006887">
    <property type="term" value="P:exocytosis"/>
    <property type="evidence" value="ECO:0007669"/>
    <property type="project" value="TreeGrafter"/>
</dbReference>
<dbReference type="InterPro" id="IPR003124">
    <property type="entry name" value="WH2_dom"/>
</dbReference>
<feature type="non-terminal residue" evidence="6">
    <location>
        <position position="1"/>
    </location>
</feature>
<dbReference type="PANTHER" id="PTHR23331:SF1">
    <property type="entry name" value="WASH COMPLEX SUBUNIT 1"/>
    <property type="match status" value="1"/>
</dbReference>
<reference evidence="6" key="1">
    <citation type="submission" date="2012-11" db="EMBL/GenBank/DDBJ databases">
        <authorList>
            <person name="Lucero-Rivera Y.E."/>
            <person name="Tovar-Ramirez D."/>
        </authorList>
    </citation>
    <scope>NUCLEOTIDE SEQUENCE</scope>
    <source>
        <tissue evidence="6">Salivary gland</tissue>
    </source>
</reference>
<dbReference type="GO" id="GO:0043015">
    <property type="term" value="F:gamma-tubulin binding"/>
    <property type="evidence" value="ECO:0007669"/>
    <property type="project" value="TreeGrafter"/>
</dbReference>
<dbReference type="GO" id="GO:0032456">
    <property type="term" value="P:endocytic recycling"/>
    <property type="evidence" value="ECO:0007669"/>
    <property type="project" value="TreeGrafter"/>
</dbReference>
<evidence type="ECO:0000313" key="6">
    <source>
        <dbReference type="EMBL" id="JAA61882.1"/>
    </source>
</evidence>
<evidence type="ECO:0000259" key="5">
    <source>
        <dbReference type="PROSITE" id="PS51082"/>
    </source>
</evidence>
<keyword evidence="2" id="KW-0009">Actin-binding</keyword>
<dbReference type="InterPro" id="IPR028290">
    <property type="entry name" value="WASH1"/>
</dbReference>
<protein>
    <submittedName>
        <fullName evidence="6">Putative was protein family log 2</fullName>
    </submittedName>
</protein>
<dbReference type="EMBL" id="GACK01003152">
    <property type="protein sequence ID" value="JAA61882.1"/>
    <property type="molecule type" value="mRNA"/>
</dbReference>
<feature type="compositionally biased region" description="Acidic residues" evidence="4">
    <location>
        <begin position="348"/>
        <end position="357"/>
    </location>
</feature>
<comment type="similarity">
    <text evidence="1">Belongs to the WASH1 family.</text>
</comment>
<dbReference type="InterPro" id="IPR021854">
    <property type="entry name" value="WASH1_WAHD"/>
</dbReference>
<feature type="coiled-coil region" evidence="3">
    <location>
        <begin position="74"/>
        <end position="101"/>
    </location>
</feature>
<evidence type="ECO:0000256" key="2">
    <source>
        <dbReference type="ARBA" id="ARBA00023203"/>
    </source>
</evidence>
<dbReference type="GO" id="GO:0034314">
    <property type="term" value="P:Arp2/3 complex-mediated actin nucleation"/>
    <property type="evidence" value="ECO:0007669"/>
    <property type="project" value="InterPro"/>
</dbReference>
<dbReference type="AlphaFoldDB" id="L7MDI0"/>
<dbReference type="PROSITE" id="PS51082">
    <property type="entry name" value="WH2"/>
    <property type="match status" value="1"/>
</dbReference>
<evidence type="ECO:0000256" key="1">
    <source>
        <dbReference type="ARBA" id="ARBA00005602"/>
    </source>
</evidence>
<dbReference type="Pfam" id="PF11945">
    <property type="entry name" value="WASH_WAHD"/>
    <property type="match status" value="1"/>
</dbReference>
<sequence length="495" mass="53097">DTSSFCKRGAGVARTSAGFPLCDPSFGCRPGVFYSMKFQPYEARLIPSDLRHDECILQVADSLDHLGKVANTILDGLQERLNEYKGRLQSIQNRAELAKAKISAIRGSSKATKVFSSYKYPASDPEPAQELQASLPAVPFQPSHFRVRSQHLAPDERLLKEKLQFFNVRPPAKANSTATKPAWQNEEGLGRLPESTESIGSLLLFNTGDNPYTRYVQHDPLGEAKRTAARTEETPAGPGLLGAAPASMSGTGQRGAPQEGFLYNPGMGQVPQMNAPAALPHLPGIADDLSYSEDLGPSIAPSWLPELPEVPADSFGDVPPPLPEVGSGDLPPLDATAEPVVDCPPPLEPDEVPEVQSEEAVSHQDAASALESSTRSSNTETRAELSLPVTEDGSARASLLESIRQAGGKAGLKSVRRPQQQRKQVAPPGGDLMSDLKSKLQLRRRGISGETDHASKPSAPAEVTSPLDRVLEMIPPPKVESEEASTTDTEWNDSD</sequence>
<dbReference type="GO" id="GO:0055037">
    <property type="term" value="C:recycling endosome"/>
    <property type="evidence" value="ECO:0007669"/>
    <property type="project" value="TreeGrafter"/>
</dbReference>
<proteinExistence type="evidence at transcript level"/>
<feature type="compositionally biased region" description="Acidic residues" evidence="4">
    <location>
        <begin position="482"/>
        <end position="495"/>
    </location>
</feature>
<evidence type="ECO:0000256" key="4">
    <source>
        <dbReference type="SAM" id="MobiDB-lite"/>
    </source>
</evidence>
<keyword evidence="3" id="KW-0175">Coiled coil</keyword>
<dbReference type="GO" id="GO:0071203">
    <property type="term" value="C:WASH complex"/>
    <property type="evidence" value="ECO:0007669"/>
    <property type="project" value="InterPro"/>
</dbReference>
<dbReference type="GO" id="GO:0005829">
    <property type="term" value="C:cytosol"/>
    <property type="evidence" value="ECO:0007669"/>
    <property type="project" value="GOC"/>
</dbReference>
<organism evidence="6">
    <name type="scientific">Rhipicephalus pulchellus</name>
    <name type="common">Yellow backed tick</name>
    <name type="synonym">Dermacentor pulchellus</name>
    <dbReference type="NCBI Taxonomy" id="72859"/>
    <lineage>
        <taxon>Eukaryota</taxon>
        <taxon>Metazoa</taxon>
        <taxon>Ecdysozoa</taxon>
        <taxon>Arthropoda</taxon>
        <taxon>Chelicerata</taxon>
        <taxon>Arachnida</taxon>
        <taxon>Acari</taxon>
        <taxon>Parasitiformes</taxon>
        <taxon>Ixodida</taxon>
        <taxon>Ixodoidea</taxon>
        <taxon>Ixodidae</taxon>
        <taxon>Rhipicephalinae</taxon>
        <taxon>Rhipicephalus</taxon>
        <taxon>Rhipicephalus</taxon>
    </lineage>
</organism>
<dbReference type="PANTHER" id="PTHR23331">
    <property type="entry name" value="CXYORF1"/>
    <property type="match status" value="1"/>
</dbReference>
<feature type="region of interest" description="Disordered" evidence="4">
    <location>
        <begin position="306"/>
        <end position="495"/>
    </location>
</feature>
<dbReference type="GO" id="GO:0003779">
    <property type="term" value="F:actin binding"/>
    <property type="evidence" value="ECO:0007669"/>
    <property type="project" value="UniProtKB-KW"/>
</dbReference>
<reference evidence="6" key="2">
    <citation type="journal article" date="2015" name="J. Proteomics">
        <title>Sexual differences in the sialomes of the zebra tick, Rhipicephalus pulchellus.</title>
        <authorList>
            <person name="Tan A.W."/>
            <person name="Francischetti I.M."/>
            <person name="Slovak M."/>
            <person name="Kini R.M."/>
            <person name="Ribeiro J.M."/>
        </authorList>
    </citation>
    <scope>NUCLEOTIDE SEQUENCE</scope>
    <source>
        <tissue evidence="6">Salivary gland</tissue>
    </source>
</reference>
<dbReference type="GO" id="GO:0043014">
    <property type="term" value="F:alpha-tubulin binding"/>
    <property type="evidence" value="ECO:0007669"/>
    <property type="project" value="InterPro"/>
</dbReference>
<name>L7MDI0_RHIPC</name>
<evidence type="ECO:0000256" key="3">
    <source>
        <dbReference type="SAM" id="Coils"/>
    </source>
</evidence>
<feature type="domain" description="WH2" evidence="5">
    <location>
        <begin position="395"/>
        <end position="415"/>
    </location>
</feature>
<dbReference type="GO" id="GO:0005769">
    <property type="term" value="C:early endosome"/>
    <property type="evidence" value="ECO:0007669"/>
    <property type="project" value="InterPro"/>
</dbReference>
<dbReference type="GO" id="GO:0042147">
    <property type="term" value="P:retrograde transport, endosome to Golgi"/>
    <property type="evidence" value="ECO:0007669"/>
    <property type="project" value="TreeGrafter"/>
</dbReference>
<feature type="compositionally biased region" description="Low complexity" evidence="4">
    <location>
        <begin position="371"/>
        <end position="380"/>
    </location>
</feature>